<name>A0A4V2ZTI9_9MICC</name>
<comment type="caution">
    <text evidence="4">The sequence shown here is derived from an EMBL/GenBank/DDBJ whole genome shotgun (WGS) entry which is preliminary data.</text>
</comment>
<feature type="chain" id="PRO_5020801582" evidence="3">
    <location>
        <begin position="25"/>
        <end position="199"/>
    </location>
</feature>
<feature type="transmembrane region" description="Helical" evidence="2">
    <location>
        <begin position="172"/>
        <end position="193"/>
    </location>
</feature>
<evidence type="ECO:0000256" key="3">
    <source>
        <dbReference type="SAM" id="SignalP"/>
    </source>
</evidence>
<dbReference type="SUPFAM" id="SSF49319">
    <property type="entry name" value="Actinoxanthin-like"/>
    <property type="match status" value="1"/>
</dbReference>
<feature type="compositionally biased region" description="Low complexity" evidence="1">
    <location>
        <begin position="121"/>
        <end position="136"/>
    </location>
</feature>
<reference evidence="4 5" key="1">
    <citation type="submission" date="2019-03" db="EMBL/GenBank/DDBJ databases">
        <title>Whole genome sequence of Arthrobacter sp JH1-1.</title>
        <authorList>
            <person name="Trinh H.N."/>
        </authorList>
    </citation>
    <scope>NUCLEOTIDE SEQUENCE [LARGE SCALE GENOMIC DNA]</scope>
    <source>
        <strain evidence="4 5">JH1-1</strain>
    </source>
</reference>
<feature type="region of interest" description="Disordered" evidence="1">
    <location>
        <begin position="114"/>
        <end position="148"/>
    </location>
</feature>
<keyword evidence="2" id="KW-1133">Transmembrane helix</keyword>
<dbReference type="RefSeq" id="WP_133203705.1">
    <property type="nucleotide sequence ID" value="NZ_SMRU01000008.1"/>
</dbReference>
<proteinExistence type="predicted"/>
<dbReference type="Gene3D" id="2.60.40.230">
    <property type="entry name" value="Neocarzinostatin-like"/>
    <property type="match status" value="1"/>
</dbReference>
<dbReference type="AlphaFoldDB" id="A0A4V2ZTI9"/>
<keyword evidence="3" id="KW-0732">Signal</keyword>
<keyword evidence="2" id="KW-0472">Membrane</keyword>
<keyword evidence="2" id="KW-0812">Transmembrane</keyword>
<evidence type="ECO:0000313" key="4">
    <source>
        <dbReference type="EMBL" id="TDF97294.1"/>
    </source>
</evidence>
<dbReference type="Proteomes" id="UP000295511">
    <property type="component" value="Unassembled WGS sequence"/>
</dbReference>
<evidence type="ECO:0000313" key="5">
    <source>
        <dbReference type="Proteomes" id="UP000295511"/>
    </source>
</evidence>
<dbReference type="InterPro" id="IPR027273">
    <property type="entry name" value="Neocarzinostatin-like"/>
</dbReference>
<accession>A0A4V2ZTI9</accession>
<sequence>MKKSIAALALAGTILFAGTAPAMADSYPAPGNEWGTVSDGTINRGASVTFSGSGYVPGETVNITFEKTGGPKGSAPAALSVTAGSSGAFSTNITFPNAGNYMITAVGATSGNTRSARVSVNNGNHNGENNGNNNPGNGNGKGKGNSNLVSVSSITDAGAATSQANSAADSNIILWGLTGAGVLAACTVSVAVIRRRSKS</sequence>
<gene>
    <name evidence="4" type="ORF">E1809_07985</name>
</gene>
<dbReference type="EMBL" id="SMRU01000008">
    <property type="protein sequence ID" value="TDF97294.1"/>
    <property type="molecule type" value="Genomic_DNA"/>
</dbReference>
<protein>
    <submittedName>
        <fullName evidence="4">Uncharacterized protein</fullName>
    </submittedName>
</protein>
<organism evidence="4 5">
    <name type="scientific">Arthrobacter terricola</name>
    <dbReference type="NCBI Taxonomy" id="2547396"/>
    <lineage>
        <taxon>Bacteria</taxon>
        <taxon>Bacillati</taxon>
        <taxon>Actinomycetota</taxon>
        <taxon>Actinomycetes</taxon>
        <taxon>Micrococcales</taxon>
        <taxon>Micrococcaceae</taxon>
        <taxon>Arthrobacter</taxon>
    </lineage>
</organism>
<keyword evidence="5" id="KW-1185">Reference proteome</keyword>
<evidence type="ECO:0000256" key="1">
    <source>
        <dbReference type="SAM" id="MobiDB-lite"/>
    </source>
</evidence>
<feature type="signal peptide" evidence="3">
    <location>
        <begin position="1"/>
        <end position="24"/>
    </location>
</feature>
<evidence type="ECO:0000256" key="2">
    <source>
        <dbReference type="SAM" id="Phobius"/>
    </source>
</evidence>
<dbReference type="OrthoDB" id="4951473at2"/>